<keyword evidence="3" id="KW-1185">Reference proteome</keyword>
<gene>
    <name evidence="2" type="ORF">Bca52824_027232</name>
</gene>
<evidence type="ECO:0000313" key="2">
    <source>
        <dbReference type="EMBL" id="KAG2307484.1"/>
    </source>
</evidence>
<sequence length="76" mass="8908">MGKEGDEAEAQEDVMVMKEPEIENKREPEAEFEKQKAKKERKQKALKENEMDNAAFKDFETAIKHHLLLSITPKRH</sequence>
<dbReference type="AlphaFoldDB" id="A0A8X7V9I6"/>
<dbReference type="Proteomes" id="UP000886595">
    <property type="component" value="Unassembled WGS sequence"/>
</dbReference>
<reference evidence="2 3" key="1">
    <citation type="submission" date="2020-02" db="EMBL/GenBank/DDBJ databases">
        <authorList>
            <person name="Ma Q."/>
            <person name="Huang Y."/>
            <person name="Song X."/>
            <person name="Pei D."/>
        </authorList>
    </citation>
    <scope>NUCLEOTIDE SEQUENCE [LARGE SCALE GENOMIC DNA]</scope>
    <source>
        <strain evidence="2">Sxm20200214</strain>
        <tissue evidence="2">Leaf</tissue>
    </source>
</reference>
<comment type="caution">
    <text evidence="2">The sequence shown here is derived from an EMBL/GenBank/DDBJ whole genome shotgun (WGS) entry which is preliminary data.</text>
</comment>
<name>A0A8X7V9I6_BRACI</name>
<organism evidence="2 3">
    <name type="scientific">Brassica carinata</name>
    <name type="common">Ethiopian mustard</name>
    <name type="synonym">Abyssinian cabbage</name>
    <dbReference type="NCBI Taxonomy" id="52824"/>
    <lineage>
        <taxon>Eukaryota</taxon>
        <taxon>Viridiplantae</taxon>
        <taxon>Streptophyta</taxon>
        <taxon>Embryophyta</taxon>
        <taxon>Tracheophyta</taxon>
        <taxon>Spermatophyta</taxon>
        <taxon>Magnoliopsida</taxon>
        <taxon>eudicotyledons</taxon>
        <taxon>Gunneridae</taxon>
        <taxon>Pentapetalae</taxon>
        <taxon>rosids</taxon>
        <taxon>malvids</taxon>
        <taxon>Brassicales</taxon>
        <taxon>Brassicaceae</taxon>
        <taxon>Brassiceae</taxon>
        <taxon>Brassica</taxon>
    </lineage>
</organism>
<proteinExistence type="predicted"/>
<evidence type="ECO:0000256" key="1">
    <source>
        <dbReference type="SAM" id="MobiDB-lite"/>
    </source>
</evidence>
<dbReference type="EMBL" id="JAAMPC010000006">
    <property type="protein sequence ID" value="KAG2307484.1"/>
    <property type="molecule type" value="Genomic_DNA"/>
</dbReference>
<feature type="region of interest" description="Disordered" evidence="1">
    <location>
        <begin position="1"/>
        <end position="49"/>
    </location>
</feature>
<evidence type="ECO:0000313" key="3">
    <source>
        <dbReference type="Proteomes" id="UP000886595"/>
    </source>
</evidence>
<protein>
    <submittedName>
        <fullName evidence="2">Uncharacterized protein</fullName>
    </submittedName>
</protein>
<feature type="compositionally biased region" description="Acidic residues" evidence="1">
    <location>
        <begin position="1"/>
        <end position="12"/>
    </location>
</feature>
<accession>A0A8X7V9I6</accession>
<feature type="compositionally biased region" description="Basic and acidic residues" evidence="1">
    <location>
        <begin position="15"/>
        <end position="35"/>
    </location>
</feature>